<evidence type="ECO:0000256" key="1">
    <source>
        <dbReference type="SAM" id="MobiDB-lite"/>
    </source>
</evidence>
<accession>A0A3Q7SS74</accession>
<proteinExistence type="predicted"/>
<dbReference type="RefSeq" id="XP_025845080.1">
    <property type="nucleotide sequence ID" value="XM_025989295.2"/>
</dbReference>
<evidence type="ECO:0000313" key="2">
    <source>
        <dbReference type="Proteomes" id="UP001652641"/>
    </source>
</evidence>
<reference evidence="3" key="2">
    <citation type="submission" date="2025-08" db="UniProtKB">
        <authorList>
            <consortium name="RefSeq"/>
        </authorList>
    </citation>
    <scope>IDENTIFICATION</scope>
    <source>
        <tissue evidence="3">Cell line</tissue>
    </source>
</reference>
<sequence>MEKENPEFKPSPSTTSDEKNEKTSGRSKQTVPTKNVLHFLLERQLGRHRSDVDLSRWLWMLT</sequence>
<dbReference type="AlphaFoldDB" id="A0A3Q7SS74"/>
<protein>
    <submittedName>
        <fullName evidence="3">Embryonic testis differentiation protein homolog B</fullName>
    </submittedName>
</protein>
<evidence type="ECO:0000313" key="3">
    <source>
        <dbReference type="RefSeq" id="XP_025845080.1"/>
    </source>
</evidence>
<name>A0A3Q7SS74_VULVU</name>
<dbReference type="OMA" id="KWLWMLP"/>
<organism evidence="2 3">
    <name type="scientific">Vulpes vulpes</name>
    <name type="common">Red fox</name>
    <dbReference type="NCBI Taxonomy" id="9627"/>
    <lineage>
        <taxon>Eukaryota</taxon>
        <taxon>Metazoa</taxon>
        <taxon>Chordata</taxon>
        <taxon>Craniata</taxon>
        <taxon>Vertebrata</taxon>
        <taxon>Euteleostomi</taxon>
        <taxon>Mammalia</taxon>
        <taxon>Eutheria</taxon>
        <taxon>Laurasiatheria</taxon>
        <taxon>Carnivora</taxon>
        <taxon>Caniformia</taxon>
        <taxon>Canidae</taxon>
        <taxon>Vulpes</taxon>
    </lineage>
</organism>
<dbReference type="Proteomes" id="UP001652641">
    <property type="component" value="Chromosome X"/>
</dbReference>
<feature type="region of interest" description="Disordered" evidence="1">
    <location>
        <begin position="1"/>
        <end position="33"/>
    </location>
</feature>
<reference key="1">
    <citation type="submission" date="2019-01" db="UniProtKB">
        <authorList>
            <consortium name="RefSeq"/>
        </authorList>
    </citation>
    <scope>IDENTIFICATION</scope>
</reference>
<dbReference type="KEGG" id="vvp:112912641"/>
<keyword evidence="2" id="KW-1185">Reference proteome</keyword>
<gene>
    <name evidence="3" type="primary">LOC112912641</name>
</gene>